<dbReference type="SUPFAM" id="SSF55961">
    <property type="entry name" value="Bet v1-like"/>
    <property type="match status" value="1"/>
</dbReference>
<keyword evidence="2 4" id="KW-0863">Zinc-finger</keyword>
<dbReference type="SUPFAM" id="SSF57903">
    <property type="entry name" value="FYVE/PHD zinc finger"/>
    <property type="match status" value="1"/>
</dbReference>
<dbReference type="Proteomes" id="UP000198211">
    <property type="component" value="Unassembled WGS sequence"/>
</dbReference>
<dbReference type="PROSITE" id="PS50178">
    <property type="entry name" value="ZF_FYVE"/>
    <property type="match status" value="1"/>
</dbReference>
<dbReference type="PANTHER" id="PTHR23164:SF29">
    <property type="entry name" value="E3 UBIQUITIN-PROTEIN LIGASE PIB1"/>
    <property type="match status" value="1"/>
</dbReference>
<dbReference type="InterPro" id="IPR023393">
    <property type="entry name" value="START-like_dom_sf"/>
</dbReference>
<name>A0A225X3T9_9STRA</name>
<dbReference type="Gene3D" id="3.30.530.20">
    <property type="match status" value="1"/>
</dbReference>
<dbReference type="Pfam" id="PF01363">
    <property type="entry name" value="FYVE"/>
    <property type="match status" value="1"/>
</dbReference>
<evidence type="ECO:0000259" key="5">
    <source>
        <dbReference type="PROSITE" id="PS50178"/>
    </source>
</evidence>
<evidence type="ECO:0000256" key="3">
    <source>
        <dbReference type="ARBA" id="ARBA00022833"/>
    </source>
</evidence>
<dbReference type="CDD" id="cd00065">
    <property type="entry name" value="FYVE_like_SF"/>
    <property type="match status" value="1"/>
</dbReference>
<dbReference type="GO" id="GO:0008270">
    <property type="term" value="F:zinc ion binding"/>
    <property type="evidence" value="ECO:0007669"/>
    <property type="project" value="UniProtKB-KW"/>
</dbReference>
<sequence length="386" mass="43622">MSTKGSKRSASILSRQLTASSSMSSYHTDGVPYSGGMPEYLELPDQVKSVLTRQISAAVEDVLDSMLHEGTEDVHWRGRMRKDGIVYYEDRESVTKQQTRFCCVDTTQASVEDVINLFVVSDTDMLLQRCRIMYDNIMDARILNVLEHPSEEHPMRSSYVRYTAFKARTLQRNNRDMCVVVSTDVKQYPDGSTIGYCVWDSLNLRDVSQLDVPQGFIRTRMFRSGYFVQNSGEPGAETKVAYIVGIEAGGLAPRFTTRYYMPRFGEVLSRIIGHLRRRQLDPTTFVHQSMWTDKHAATFCECCSKHFGAVKLLDTRRYNCVSCGDAICHACHHVEEVEVPGARNTAVGICVGCKQSANSSRRSSRYSRFSSFSSDSTESSTRSQRL</sequence>
<dbReference type="SMART" id="SM00064">
    <property type="entry name" value="FYVE"/>
    <property type="match status" value="1"/>
</dbReference>
<keyword evidence="3" id="KW-0862">Zinc</keyword>
<comment type="caution">
    <text evidence="6">The sequence shown here is derived from an EMBL/GenBank/DDBJ whole genome shotgun (WGS) entry which is preliminary data.</text>
</comment>
<dbReference type="PANTHER" id="PTHR23164">
    <property type="entry name" value="EARLY ENDOSOME ANTIGEN 1"/>
    <property type="match status" value="1"/>
</dbReference>
<evidence type="ECO:0000313" key="7">
    <source>
        <dbReference type="Proteomes" id="UP000198211"/>
    </source>
</evidence>
<evidence type="ECO:0000313" key="6">
    <source>
        <dbReference type="EMBL" id="OWZ23908.1"/>
    </source>
</evidence>
<accession>A0A225X3T9</accession>
<gene>
    <name evidence="6" type="ORF">PHMEG_0001133</name>
</gene>
<feature type="domain" description="FYVE-type" evidence="5">
    <location>
        <begin position="294"/>
        <end position="358"/>
    </location>
</feature>
<keyword evidence="7" id="KW-1185">Reference proteome</keyword>
<dbReference type="OrthoDB" id="102053at2759"/>
<dbReference type="EMBL" id="NBNE01000037">
    <property type="protein sequence ID" value="OWZ23908.1"/>
    <property type="molecule type" value="Genomic_DNA"/>
</dbReference>
<reference evidence="7" key="1">
    <citation type="submission" date="2017-03" db="EMBL/GenBank/DDBJ databases">
        <title>Phytopthora megakarya and P. palmivora, two closely related causual agents of cacao black pod achieved similar genome size and gene model numbers by different mechanisms.</title>
        <authorList>
            <person name="Ali S."/>
            <person name="Shao J."/>
            <person name="Larry D.J."/>
            <person name="Kronmiller B."/>
            <person name="Shen D."/>
            <person name="Strem M.D."/>
            <person name="Melnick R.L."/>
            <person name="Guiltinan M.J."/>
            <person name="Tyler B.M."/>
            <person name="Meinhardt L.W."/>
            <person name="Bailey B.A."/>
        </authorList>
    </citation>
    <scope>NUCLEOTIDE SEQUENCE [LARGE SCALE GENOMIC DNA]</scope>
    <source>
        <strain evidence="7">zdho120</strain>
    </source>
</reference>
<dbReference type="AlphaFoldDB" id="A0A225X3T9"/>
<keyword evidence="1" id="KW-0479">Metal-binding</keyword>
<organism evidence="6 7">
    <name type="scientific">Phytophthora megakarya</name>
    <dbReference type="NCBI Taxonomy" id="4795"/>
    <lineage>
        <taxon>Eukaryota</taxon>
        <taxon>Sar</taxon>
        <taxon>Stramenopiles</taxon>
        <taxon>Oomycota</taxon>
        <taxon>Peronosporomycetes</taxon>
        <taxon>Peronosporales</taxon>
        <taxon>Peronosporaceae</taxon>
        <taxon>Phytophthora</taxon>
    </lineage>
</organism>
<proteinExistence type="predicted"/>
<dbReference type="InterPro" id="IPR013083">
    <property type="entry name" value="Znf_RING/FYVE/PHD"/>
</dbReference>
<dbReference type="InterPro" id="IPR011011">
    <property type="entry name" value="Znf_FYVE_PHD"/>
</dbReference>
<dbReference type="InterPro" id="IPR000306">
    <property type="entry name" value="Znf_FYVE"/>
</dbReference>
<evidence type="ECO:0000256" key="4">
    <source>
        <dbReference type="PROSITE-ProRule" id="PRU00091"/>
    </source>
</evidence>
<evidence type="ECO:0000256" key="2">
    <source>
        <dbReference type="ARBA" id="ARBA00022771"/>
    </source>
</evidence>
<evidence type="ECO:0000256" key="1">
    <source>
        <dbReference type="ARBA" id="ARBA00022723"/>
    </source>
</evidence>
<dbReference type="Gene3D" id="3.30.40.10">
    <property type="entry name" value="Zinc/RING finger domain, C3HC4 (zinc finger)"/>
    <property type="match status" value="1"/>
</dbReference>
<protein>
    <recommendedName>
        <fullName evidence="5">FYVE-type domain-containing protein</fullName>
    </recommendedName>
</protein>
<dbReference type="InterPro" id="IPR017455">
    <property type="entry name" value="Znf_FYVE-rel"/>
</dbReference>